<sequence>MRLIRKLGSDLVLAAILLLATFLYGYGIWNDKYVNLYYTTAVGSMLQNWHNFFYASLDSAGSVTVDKPPVVFWIQTLFAWIFGLKGWSVILPQALAGVGSVLLVYLLVKPAFGKMAARIAALAMALTPVAAAVSRTNNIDAMLVFTLLLAAWFLFRGTKSSKIGSLIAAFALIGVAFNEKMLQAYMVVPAFYLFYWLALKMNWKKKAGVLTACTAVMLAVSVSWAVIVDSVPASQRPFIGSSTTNSVMKLAFGYNGVSRLTGDRGNAGRGAFPQGMNGEMPSWNGGEGQGMPGMGGAMPGMNSGGFGGGQGGADGASGASVNPNGNATGTQSADAASGAQDGTASGERRQNGTFGQFRGNGADDGGWREFGQMGEGRSGMNGGAGGMFNTGTAGPLRLFQSELSGQASWLIPFILLGCVGIFSGLRRRHFTQKHKEAVFWLAWLIPVAGFFSIAGFFHQYYLIMMAPPLAALAGAGFVKLWSLYRERTDWLSWLLPVAILITAGFQWYILHPYQETIGVGWSIGILAGGIAAAGLLALFKIGKKPLPRITAIAGLFVLLIGPLYWSLTPIAYGLNSMIPAAGPDSRSSMGERMNRVIGGSEDGGTMGLPGGNTPDAADAQSGASSQNGTNPNGGSAPNSANAQNGANTQNGANAQNVTDASSDNSARDSRSGEGQFGFGGNVSENVNESLVAYLKEHNTGQEYLFATMNYNTGGPYIIEGNKVVILNGFSGSDVVYTEDTLQALVQSGKVKYFYISGGGMGGGREGNSELTTWITEHGTEIPSSEWQGASGGAGGTLYEVTLN</sequence>
<feature type="transmembrane region" description="Helical" evidence="9">
    <location>
        <begin position="12"/>
        <end position="29"/>
    </location>
</feature>
<evidence type="ECO:0000313" key="12">
    <source>
        <dbReference type="EMBL" id="AIQ11070.1"/>
    </source>
</evidence>
<feature type="compositionally biased region" description="Polar residues" evidence="8">
    <location>
        <begin position="627"/>
        <end position="637"/>
    </location>
</feature>
<keyword evidence="6 9" id="KW-1133">Transmembrane helix</keyword>
<feature type="transmembrane region" description="Helical" evidence="9">
    <location>
        <begin position="139"/>
        <end position="155"/>
    </location>
</feature>
<proteinExistence type="predicted"/>
<dbReference type="InterPro" id="IPR038731">
    <property type="entry name" value="RgtA/B/C-like"/>
</dbReference>
<feature type="transmembrane region" description="Helical" evidence="9">
    <location>
        <begin position="87"/>
        <end position="108"/>
    </location>
</feature>
<evidence type="ECO:0000256" key="6">
    <source>
        <dbReference type="ARBA" id="ARBA00022989"/>
    </source>
</evidence>
<evidence type="ECO:0000256" key="7">
    <source>
        <dbReference type="ARBA" id="ARBA00023136"/>
    </source>
</evidence>
<accession>A0A089HK56</accession>
<dbReference type="Pfam" id="PF13231">
    <property type="entry name" value="PMT_2"/>
    <property type="match status" value="1"/>
</dbReference>
<evidence type="ECO:0000313" key="13">
    <source>
        <dbReference type="Proteomes" id="UP000029409"/>
    </source>
</evidence>
<evidence type="ECO:0000256" key="8">
    <source>
        <dbReference type="SAM" id="MobiDB-lite"/>
    </source>
</evidence>
<feature type="region of interest" description="Disordered" evidence="8">
    <location>
        <begin position="583"/>
        <end position="681"/>
    </location>
</feature>
<dbReference type="InterPro" id="IPR050297">
    <property type="entry name" value="LipidA_mod_glycosyltrf_83"/>
</dbReference>
<dbReference type="GO" id="GO:0009103">
    <property type="term" value="P:lipopolysaccharide biosynthetic process"/>
    <property type="evidence" value="ECO:0007669"/>
    <property type="project" value="UniProtKB-ARBA"/>
</dbReference>
<dbReference type="KEGG" id="pdu:PDUR_02900"/>
<feature type="transmembrane region" description="Helical" evidence="9">
    <location>
        <begin position="460"/>
        <end position="478"/>
    </location>
</feature>
<dbReference type="Proteomes" id="UP000029409">
    <property type="component" value="Chromosome"/>
</dbReference>
<feature type="compositionally biased region" description="Polar residues" evidence="8">
    <location>
        <begin position="320"/>
        <end position="334"/>
    </location>
</feature>
<dbReference type="eggNOG" id="COG1807">
    <property type="taxonomic scope" value="Bacteria"/>
</dbReference>
<evidence type="ECO:0000256" key="2">
    <source>
        <dbReference type="ARBA" id="ARBA00022475"/>
    </source>
</evidence>
<feature type="domain" description="Glycosyltransferase RgtA/B/C/D-like" evidence="10">
    <location>
        <begin position="66"/>
        <end position="224"/>
    </location>
</feature>
<dbReference type="InterPro" id="IPR056785">
    <property type="entry name" value="YkcA/B-like_C"/>
</dbReference>
<feature type="transmembrane region" description="Helical" evidence="9">
    <location>
        <begin position="115"/>
        <end position="133"/>
    </location>
</feature>
<dbReference type="PANTHER" id="PTHR33908:SF3">
    <property type="entry name" value="UNDECAPRENYL PHOSPHATE-ALPHA-4-AMINO-4-DEOXY-L-ARABINOSE ARABINOSYL TRANSFERASE"/>
    <property type="match status" value="1"/>
</dbReference>
<reference evidence="12 13" key="1">
    <citation type="submission" date="2014-08" db="EMBL/GenBank/DDBJ databases">
        <title>Comparative genomics of the Paenibacillus odorifer group.</title>
        <authorList>
            <person name="den Bakker H.C."/>
            <person name="Tsai Y.-C."/>
            <person name="Martin N."/>
            <person name="Korlach J."/>
            <person name="Wiedmann M."/>
        </authorList>
    </citation>
    <scope>NUCLEOTIDE SEQUENCE [LARGE SCALE GENOMIC DNA]</scope>
    <source>
        <strain evidence="12 13">DSM 1735</strain>
    </source>
</reference>
<evidence type="ECO:0000256" key="3">
    <source>
        <dbReference type="ARBA" id="ARBA00022676"/>
    </source>
</evidence>
<feature type="domain" description="Putative mannosyltransferase YkcA/B-like C-terminal" evidence="11">
    <location>
        <begin position="690"/>
        <end position="777"/>
    </location>
</feature>
<protein>
    <submittedName>
        <fullName evidence="12">Uncharacterized protein</fullName>
    </submittedName>
</protein>
<comment type="subcellular location">
    <subcellularLocation>
        <location evidence="1">Cell membrane</location>
        <topology evidence="1">Multi-pass membrane protein</topology>
    </subcellularLocation>
</comment>
<evidence type="ECO:0000256" key="9">
    <source>
        <dbReference type="SAM" id="Phobius"/>
    </source>
</evidence>
<dbReference type="GO" id="GO:0010041">
    <property type="term" value="P:response to iron(III) ion"/>
    <property type="evidence" value="ECO:0007669"/>
    <property type="project" value="TreeGrafter"/>
</dbReference>
<feature type="compositionally biased region" description="Gly residues" evidence="8">
    <location>
        <begin position="600"/>
        <end position="610"/>
    </location>
</feature>
<feature type="compositionally biased region" description="Low complexity" evidence="8">
    <location>
        <begin position="615"/>
        <end position="626"/>
    </location>
</feature>
<keyword evidence="13" id="KW-1185">Reference proteome</keyword>
<keyword evidence="5 9" id="KW-0812">Transmembrane</keyword>
<name>A0A089HK56_PAEDU</name>
<dbReference type="EMBL" id="CP009288">
    <property type="protein sequence ID" value="AIQ11070.1"/>
    <property type="molecule type" value="Genomic_DNA"/>
</dbReference>
<feature type="transmembrane region" description="Helical" evidence="9">
    <location>
        <begin position="490"/>
        <end position="509"/>
    </location>
</feature>
<feature type="transmembrane region" description="Helical" evidence="9">
    <location>
        <begin position="184"/>
        <end position="201"/>
    </location>
</feature>
<dbReference type="STRING" id="44251.PDUR_02900"/>
<keyword evidence="3" id="KW-0328">Glycosyltransferase</keyword>
<feature type="transmembrane region" description="Helical" evidence="9">
    <location>
        <begin position="437"/>
        <end position="454"/>
    </location>
</feature>
<dbReference type="GO" id="GO:0016763">
    <property type="term" value="F:pentosyltransferase activity"/>
    <property type="evidence" value="ECO:0007669"/>
    <property type="project" value="TreeGrafter"/>
</dbReference>
<dbReference type="PANTHER" id="PTHR33908">
    <property type="entry name" value="MANNOSYLTRANSFERASE YKCB-RELATED"/>
    <property type="match status" value="1"/>
</dbReference>
<evidence type="ECO:0000256" key="5">
    <source>
        <dbReference type="ARBA" id="ARBA00022692"/>
    </source>
</evidence>
<dbReference type="GO" id="GO:0005886">
    <property type="term" value="C:plasma membrane"/>
    <property type="evidence" value="ECO:0007669"/>
    <property type="project" value="UniProtKB-SubCell"/>
</dbReference>
<feature type="transmembrane region" description="Helical" evidence="9">
    <location>
        <begin position="521"/>
        <end position="539"/>
    </location>
</feature>
<evidence type="ECO:0000259" key="11">
    <source>
        <dbReference type="Pfam" id="PF24878"/>
    </source>
</evidence>
<evidence type="ECO:0000256" key="1">
    <source>
        <dbReference type="ARBA" id="ARBA00004651"/>
    </source>
</evidence>
<feature type="compositionally biased region" description="Gly residues" evidence="8">
    <location>
        <begin position="285"/>
        <end position="315"/>
    </location>
</feature>
<feature type="compositionally biased region" description="Low complexity" evidence="8">
    <location>
        <begin position="638"/>
        <end position="664"/>
    </location>
</feature>
<keyword evidence="7 9" id="KW-0472">Membrane</keyword>
<dbReference type="AlphaFoldDB" id="A0A089HK56"/>
<evidence type="ECO:0000259" key="10">
    <source>
        <dbReference type="Pfam" id="PF13231"/>
    </source>
</evidence>
<organism evidence="12 13">
    <name type="scientific">Paenibacillus durus</name>
    <name type="common">Paenibacillus azotofixans</name>
    <dbReference type="NCBI Taxonomy" id="44251"/>
    <lineage>
        <taxon>Bacteria</taxon>
        <taxon>Bacillati</taxon>
        <taxon>Bacillota</taxon>
        <taxon>Bacilli</taxon>
        <taxon>Bacillales</taxon>
        <taxon>Paenibacillaceae</taxon>
        <taxon>Paenibacillus</taxon>
    </lineage>
</organism>
<feature type="transmembrane region" description="Helical" evidence="9">
    <location>
        <begin position="407"/>
        <end position="425"/>
    </location>
</feature>
<dbReference type="RefSeq" id="WP_042204999.1">
    <property type="nucleotide sequence ID" value="NZ_CP009288.1"/>
</dbReference>
<keyword evidence="4" id="KW-0808">Transferase</keyword>
<gene>
    <name evidence="12" type="ORF">PDUR_02900</name>
</gene>
<feature type="region of interest" description="Disordered" evidence="8">
    <location>
        <begin position="282"/>
        <end position="381"/>
    </location>
</feature>
<keyword evidence="2" id="KW-1003">Cell membrane</keyword>
<evidence type="ECO:0000256" key="4">
    <source>
        <dbReference type="ARBA" id="ARBA00022679"/>
    </source>
</evidence>
<feature type="transmembrane region" description="Helical" evidence="9">
    <location>
        <begin position="208"/>
        <end position="227"/>
    </location>
</feature>
<dbReference type="OrthoDB" id="9810398at2"/>
<dbReference type="Pfam" id="PF24878">
    <property type="entry name" value="YkcB_C"/>
    <property type="match status" value="1"/>
</dbReference>
<feature type="transmembrane region" description="Helical" evidence="9">
    <location>
        <begin position="162"/>
        <end position="178"/>
    </location>
</feature>
<feature type="transmembrane region" description="Helical" evidence="9">
    <location>
        <begin position="546"/>
        <end position="567"/>
    </location>
</feature>